<comment type="cofactor">
    <cofactor evidence="2 10">
        <name>NAD(+)</name>
        <dbReference type="ChEBI" id="CHEBI:57540"/>
    </cofactor>
</comment>
<dbReference type="AlphaFoldDB" id="A0A3N1Y2M2"/>
<comment type="catalytic activity">
    <reaction evidence="1 10">
        <text>UDP-alpha-D-glucose = UDP-alpha-D-galactose</text>
        <dbReference type="Rhea" id="RHEA:22168"/>
        <dbReference type="ChEBI" id="CHEBI:58885"/>
        <dbReference type="ChEBI" id="CHEBI:66914"/>
        <dbReference type="EC" id="5.1.3.2"/>
    </reaction>
</comment>
<feature type="domain" description="NAD-dependent epimerase/dehydratase" evidence="11">
    <location>
        <begin position="5"/>
        <end position="253"/>
    </location>
</feature>
<dbReference type="GO" id="GO:0003978">
    <property type="term" value="F:UDP-glucose 4-epimerase activity"/>
    <property type="evidence" value="ECO:0007669"/>
    <property type="project" value="UniProtKB-UniRule"/>
</dbReference>
<reference evidence="12 13" key="1">
    <citation type="submission" date="2018-11" db="EMBL/GenBank/DDBJ databases">
        <title>Genomic Encyclopedia of Type Strains, Phase IV (KMG-IV): sequencing the most valuable type-strain genomes for metagenomic binning, comparative biology and taxonomic classification.</title>
        <authorList>
            <person name="Goeker M."/>
        </authorList>
    </citation>
    <scope>NUCLEOTIDE SEQUENCE [LARGE SCALE GENOMIC DNA]</scope>
    <source>
        <strain evidence="12 13">DSM 100275</strain>
    </source>
</reference>
<keyword evidence="9 10" id="KW-0119">Carbohydrate metabolism</keyword>
<dbReference type="InterPro" id="IPR001509">
    <property type="entry name" value="Epimerase_deHydtase"/>
</dbReference>
<evidence type="ECO:0000256" key="9">
    <source>
        <dbReference type="ARBA" id="ARBA00023277"/>
    </source>
</evidence>
<dbReference type="PANTHER" id="PTHR43725">
    <property type="entry name" value="UDP-GLUCOSE 4-EPIMERASE"/>
    <property type="match status" value="1"/>
</dbReference>
<dbReference type="Gene3D" id="3.90.25.10">
    <property type="entry name" value="UDP-galactose 4-epimerase, domain 1"/>
    <property type="match status" value="1"/>
</dbReference>
<dbReference type="SUPFAM" id="SSF51735">
    <property type="entry name" value="NAD(P)-binding Rossmann-fold domains"/>
    <property type="match status" value="1"/>
</dbReference>
<comment type="caution">
    <text evidence="12">The sequence shown here is derived from an EMBL/GenBank/DDBJ whole genome shotgun (WGS) entry which is preliminary data.</text>
</comment>
<dbReference type="Pfam" id="PF01370">
    <property type="entry name" value="Epimerase"/>
    <property type="match status" value="1"/>
</dbReference>
<keyword evidence="13" id="KW-1185">Reference proteome</keyword>
<dbReference type="InterPro" id="IPR005886">
    <property type="entry name" value="UDP_G4E"/>
</dbReference>
<keyword evidence="8 10" id="KW-0413">Isomerase</keyword>
<dbReference type="OrthoDB" id="9803010at2"/>
<dbReference type="EMBL" id="RJVI01000002">
    <property type="protein sequence ID" value="ROR32791.1"/>
    <property type="molecule type" value="Genomic_DNA"/>
</dbReference>
<evidence type="ECO:0000256" key="8">
    <source>
        <dbReference type="ARBA" id="ARBA00023235"/>
    </source>
</evidence>
<dbReference type="NCBIfam" id="TIGR01179">
    <property type="entry name" value="galE"/>
    <property type="match status" value="1"/>
</dbReference>
<evidence type="ECO:0000313" key="13">
    <source>
        <dbReference type="Proteomes" id="UP000276634"/>
    </source>
</evidence>
<dbReference type="PANTHER" id="PTHR43725:SF53">
    <property type="entry name" value="UDP-ARABINOSE 4-EPIMERASE 1"/>
    <property type="match status" value="1"/>
</dbReference>
<comment type="similarity">
    <text evidence="4 10">Belongs to the NAD(P)-dependent epimerase/dehydratase family.</text>
</comment>
<name>A0A3N1Y2M2_9GAMM</name>
<dbReference type="RefSeq" id="WP_123401693.1">
    <property type="nucleotide sequence ID" value="NZ_RJVI01000002.1"/>
</dbReference>
<dbReference type="Proteomes" id="UP000276634">
    <property type="component" value="Unassembled WGS sequence"/>
</dbReference>
<sequence>MARHVLVVGGAGYIGSHMVALLAERGHAVTVLDDLSSGHRDAVLAGELVVGDLGDRALLDALLGGRRFDAVMHFAARIQVAESVAQPARYYRNNVAATLTLLEAMLAHGVGAFVFSSTAAVYGEPQRVPIDEDHPKAPVNPYGRSKWMVEQMLADLEAAHGLRSVSLRYFNAAGADPAGRLGERHDPETHLIPLVLQAAAGRREAVTVFGTDYDTHDGTCIRDYVHVADLCEAHLLALERLWAGAPGGAFNLGNGNGFSVREVIETARRVTGRAIRVREGPRRAGDPARLVADSRRAREVLGWRPRHDALETIVAHAWAWESARA</sequence>
<accession>A0A3N1Y2M2</accession>
<dbReference type="EC" id="5.1.3.2" evidence="5 10"/>
<evidence type="ECO:0000256" key="4">
    <source>
        <dbReference type="ARBA" id="ARBA00007637"/>
    </source>
</evidence>
<dbReference type="UniPathway" id="UPA00214"/>
<dbReference type="CDD" id="cd05247">
    <property type="entry name" value="UDP_G4E_1_SDR_e"/>
    <property type="match status" value="1"/>
</dbReference>
<protein>
    <recommendedName>
        <fullName evidence="6 10">UDP-glucose 4-epimerase</fullName>
        <ecNumber evidence="5 10">5.1.3.2</ecNumber>
    </recommendedName>
</protein>
<evidence type="ECO:0000256" key="3">
    <source>
        <dbReference type="ARBA" id="ARBA00004947"/>
    </source>
</evidence>
<proteinExistence type="inferred from homology"/>
<keyword evidence="7 10" id="KW-0520">NAD</keyword>
<evidence type="ECO:0000259" key="11">
    <source>
        <dbReference type="Pfam" id="PF01370"/>
    </source>
</evidence>
<comment type="subunit">
    <text evidence="10">Homodimer.</text>
</comment>
<evidence type="ECO:0000256" key="2">
    <source>
        <dbReference type="ARBA" id="ARBA00001911"/>
    </source>
</evidence>
<dbReference type="InterPro" id="IPR036291">
    <property type="entry name" value="NAD(P)-bd_dom_sf"/>
</dbReference>
<comment type="pathway">
    <text evidence="3 10">Carbohydrate metabolism; galactose metabolism.</text>
</comment>
<gene>
    <name evidence="12" type="ORF">EDC57_2003</name>
</gene>
<dbReference type="Gene3D" id="3.40.50.720">
    <property type="entry name" value="NAD(P)-binding Rossmann-like Domain"/>
    <property type="match status" value="1"/>
</dbReference>
<evidence type="ECO:0000256" key="1">
    <source>
        <dbReference type="ARBA" id="ARBA00000083"/>
    </source>
</evidence>
<organism evidence="12 13">
    <name type="scientific">Inmirania thermothiophila</name>
    <dbReference type="NCBI Taxonomy" id="1750597"/>
    <lineage>
        <taxon>Bacteria</taxon>
        <taxon>Pseudomonadati</taxon>
        <taxon>Pseudomonadota</taxon>
        <taxon>Gammaproteobacteria</taxon>
        <taxon>Chromatiales</taxon>
        <taxon>Ectothiorhodospiraceae</taxon>
        <taxon>Inmirania</taxon>
    </lineage>
</organism>
<dbReference type="GO" id="GO:0033499">
    <property type="term" value="P:galactose catabolic process via UDP-galactose, Leloir pathway"/>
    <property type="evidence" value="ECO:0007669"/>
    <property type="project" value="TreeGrafter"/>
</dbReference>
<evidence type="ECO:0000256" key="6">
    <source>
        <dbReference type="ARBA" id="ARBA00018569"/>
    </source>
</evidence>
<evidence type="ECO:0000313" key="12">
    <source>
        <dbReference type="EMBL" id="ROR32791.1"/>
    </source>
</evidence>
<evidence type="ECO:0000256" key="5">
    <source>
        <dbReference type="ARBA" id="ARBA00013189"/>
    </source>
</evidence>
<evidence type="ECO:0000256" key="7">
    <source>
        <dbReference type="ARBA" id="ARBA00023027"/>
    </source>
</evidence>
<evidence type="ECO:0000256" key="10">
    <source>
        <dbReference type="RuleBase" id="RU366046"/>
    </source>
</evidence>